<evidence type="ECO:0000313" key="3">
    <source>
        <dbReference type="Proteomes" id="UP000332933"/>
    </source>
</evidence>
<keyword evidence="3" id="KW-1185">Reference proteome</keyword>
<sequence>MFLTPEGMTSCVAPLRPHKLHKTESQLQSNTCPNWKLPAELMQRVGHFIQEEKCFFDFLGAFDDTEAIGELHSVLALTSDFPRAMFWPNLALDHDKIANYPHNLASLTPCYDTVTINGQVAWTLLDQFIDRSTSLVWSHRNTPEVCLKTWLEHLYAYHVVSMAIDDNVIGVVEILCQFVHLRKLHMTFFDDSTTNALLEYVQHSKLTSLSLNGNVSPHEDEILRLTSANFCCLTRWLVNNAVLDFKWTGFRVTANKRTMMDFYAAAFTKPSHSLRRYAYEGQTISEFDTIVFAQAMTIQTLTLESAGLTATSMAALVVGLVDSNVQNLSINSNNIGPAGVNTLVRSLARTKIQKLNLRNVGMDDTTCCILATVLPQSRVKELNIIANNMTTVGACALGPQLAQCAYLEAFYAEIDELGVVGATALIEGMGNRQSGPPAVLCIINEDRTEEDAKLLEAFSRQFPRIDKCFLFEGYSPCSTWYSLGGYDFF</sequence>
<dbReference type="Gene3D" id="3.80.10.10">
    <property type="entry name" value="Ribonuclease Inhibitor"/>
    <property type="match status" value="1"/>
</dbReference>
<dbReference type="OrthoDB" id="120976at2759"/>
<gene>
    <name evidence="2" type="primary">Aste57867_9700</name>
    <name evidence="1" type="ORF">As57867_009662</name>
    <name evidence="2" type="ORF">ASTE57867_9700</name>
</gene>
<dbReference type="AlphaFoldDB" id="A0A485KNU9"/>
<dbReference type="EMBL" id="VJMH01005156">
    <property type="protein sequence ID" value="KAF0699773.1"/>
    <property type="molecule type" value="Genomic_DNA"/>
</dbReference>
<protein>
    <submittedName>
        <fullName evidence="2">Aste57867_9700 protein</fullName>
    </submittedName>
</protein>
<proteinExistence type="predicted"/>
<accession>A0A485KNU9</accession>
<evidence type="ECO:0000313" key="1">
    <source>
        <dbReference type="EMBL" id="KAF0699773.1"/>
    </source>
</evidence>
<dbReference type="EMBL" id="CAADRA010005177">
    <property type="protein sequence ID" value="VFT86579.1"/>
    <property type="molecule type" value="Genomic_DNA"/>
</dbReference>
<dbReference type="Proteomes" id="UP000332933">
    <property type="component" value="Unassembled WGS sequence"/>
</dbReference>
<organism evidence="2 3">
    <name type="scientific">Aphanomyces stellatus</name>
    <dbReference type="NCBI Taxonomy" id="120398"/>
    <lineage>
        <taxon>Eukaryota</taxon>
        <taxon>Sar</taxon>
        <taxon>Stramenopiles</taxon>
        <taxon>Oomycota</taxon>
        <taxon>Saprolegniomycetes</taxon>
        <taxon>Saprolegniales</taxon>
        <taxon>Verrucalvaceae</taxon>
        <taxon>Aphanomyces</taxon>
    </lineage>
</organism>
<evidence type="ECO:0000313" key="2">
    <source>
        <dbReference type="EMBL" id="VFT86579.1"/>
    </source>
</evidence>
<dbReference type="SUPFAM" id="SSF52047">
    <property type="entry name" value="RNI-like"/>
    <property type="match status" value="1"/>
</dbReference>
<reference evidence="1" key="2">
    <citation type="submission" date="2019-06" db="EMBL/GenBank/DDBJ databases">
        <title>Genomics analysis of Aphanomyces spp. identifies a new class of oomycete effector associated with host adaptation.</title>
        <authorList>
            <person name="Gaulin E."/>
        </authorList>
    </citation>
    <scope>NUCLEOTIDE SEQUENCE</scope>
    <source>
        <strain evidence="1">CBS 578.67</strain>
    </source>
</reference>
<reference evidence="2 3" key="1">
    <citation type="submission" date="2019-03" db="EMBL/GenBank/DDBJ databases">
        <authorList>
            <person name="Gaulin E."/>
            <person name="Dumas B."/>
        </authorList>
    </citation>
    <scope>NUCLEOTIDE SEQUENCE [LARGE SCALE GENOMIC DNA]</scope>
    <source>
        <strain evidence="2">CBS 568.67</strain>
    </source>
</reference>
<name>A0A485KNU9_9STRA</name>
<dbReference type="InterPro" id="IPR032675">
    <property type="entry name" value="LRR_dom_sf"/>
</dbReference>